<evidence type="ECO:0000256" key="3">
    <source>
        <dbReference type="ARBA" id="ARBA00006069"/>
    </source>
</evidence>
<evidence type="ECO:0000256" key="9">
    <source>
        <dbReference type="ARBA" id="ARBA00022664"/>
    </source>
</evidence>
<dbReference type="GO" id="GO:0051607">
    <property type="term" value="P:defense response to virus"/>
    <property type="evidence" value="ECO:0007669"/>
    <property type="project" value="UniProtKB-KW"/>
</dbReference>
<evidence type="ECO:0000256" key="1">
    <source>
        <dbReference type="ARBA" id="ARBA00004123"/>
    </source>
</evidence>
<evidence type="ECO:0000256" key="13">
    <source>
        <dbReference type="ARBA" id="ARBA00023042"/>
    </source>
</evidence>
<evidence type="ECO:0000256" key="12">
    <source>
        <dbReference type="ARBA" id="ARBA00022884"/>
    </source>
</evidence>
<feature type="region of interest" description="Disordered" evidence="20">
    <location>
        <begin position="720"/>
        <end position="745"/>
    </location>
</feature>
<dbReference type="GO" id="GO:0003729">
    <property type="term" value="F:mRNA binding"/>
    <property type="evidence" value="ECO:0007669"/>
    <property type="project" value="InterPro"/>
</dbReference>
<dbReference type="FunFam" id="3.30.70.330:FF:000337">
    <property type="entry name" value="nuclear cap-binding protein subunit 3 isoform X1"/>
    <property type="match status" value="1"/>
</dbReference>
<feature type="region of interest" description="Disordered" evidence="20">
    <location>
        <begin position="333"/>
        <end position="442"/>
    </location>
</feature>
<feature type="compositionally biased region" description="Acidic residues" evidence="20">
    <location>
        <begin position="341"/>
        <end position="358"/>
    </location>
</feature>
<feature type="domain" description="YTH" evidence="21">
    <location>
        <begin position="459"/>
        <end position="596"/>
    </location>
</feature>
<evidence type="ECO:0000259" key="21">
    <source>
        <dbReference type="PROSITE" id="PS50882"/>
    </source>
</evidence>
<gene>
    <name evidence="22" type="primary">YTHDC1</name>
</gene>
<accession>A0A0P6J581</accession>
<dbReference type="Pfam" id="PF10309">
    <property type="entry name" value="NCBP3"/>
    <property type="match status" value="1"/>
</dbReference>
<keyword evidence="5" id="KW-0813">Transport</keyword>
<dbReference type="GO" id="GO:0005634">
    <property type="term" value="C:nucleus"/>
    <property type="evidence" value="ECO:0007669"/>
    <property type="project" value="UniProtKB-SubCell"/>
</dbReference>
<dbReference type="GO" id="GO:0005737">
    <property type="term" value="C:cytoplasm"/>
    <property type="evidence" value="ECO:0007669"/>
    <property type="project" value="UniProtKB-SubCell"/>
</dbReference>
<dbReference type="InterPro" id="IPR007275">
    <property type="entry name" value="YTH_domain"/>
</dbReference>
<evidence type="ECO:0000256" key="17">
    <source>
        <dbReference type="ARBA" id="ARBA00055272"/>
    </source>
</evidence>
<feature type="compositionally biased region" description="Basic and acidic residues" evidence="20">
    <location>
        <begin position="628"/>
        <end position="667"/>
    </location>
</feature>
<comment type="subcellular location">
    <subcellularLocation>
        <location evidence="2">Cytoplasm</location>
    </subcellularLocation>
    <subcellularLocation>
        <location evidence="1">Nucleus</location>
    </subcellularLocation>
</comment>
<dbReference type="GO" id="GO:0008380">
    <property type="term" value="P:RNA splicing"/>
    <property type="evidence" value="ECO:0007669"/>
    <property type="project" value="UniProtKB-KW"/>
</dbReference>
<feature type="region of interest" description="Disordered" evidence="20">
    <location>
        <begin position="184"/>
        <end position="233"/>
    </location>
</feature>
<evidence type="ECO:0000256" key="19">
    <source>
        <dbReference type="ARBA" id="ARBA00068011"/>
    </source>
</evidence>
<evidence type="ECO:0000256" key="2">
    <source>
        <dbReference type="ARBA" id="ARBA00004496"/>
    </source>
</evidence>
<keyword evidence="16" id="KW-0539">Nucleus</keyword>
<dbReference type="FunFam" id="3.10.590.10:FF:000002">
    <property type="entry name" value="YTH domain-containing protein 1 isoform X1"/>
    <property type="match status" value="1"/>
</dbReference>
<name>A0A0P6J581_HETGA</name>
<evidence type="ECO:0000313" key="22">
    <source>
        <dbReference type="EMBL" id="JAN98731.1"/>
    </source>
</evidence>
<feature type="compositionally biased region" description="Acidic residues" evidence="20">
    <location>
        <begin position="209"/>
        <end position="230"/>
    </location>
</feature>
<feature type="compositionally biased region" description="Basic and acidic residues" evidence="20">
    <location>
        <begin position="185"/>
        <end position="208"/>
    </location>
</feature>
<evidence type="ECO:0000256" key="20">
    <source>
        <dbReference type="SAM" id="MobiDB-lite"/>
    </source>
</evidence>
<keyword evidence="11" id="KW-0832">Ubl conjugation</keyword>
<evidence type="ECO:0000256" key="14">
    <source>
        <dbReference type="ARBA" id="ARBA00023118"/>
    </source>
</evidence>
<evidence type="ECO:0000256" key="7">
    <source>
        <dbReference type="ARBA" id="ARBA00022499"/>
    </source>
</evidence>
<evidence type="ECO:0000256" key="10">
    <source>
        <dbReference type="ARBA" id="ARBA00022816"/>
    </source>
</evidence>
<evidence type="ECO:0000256" key="4">
    <source>
        <dbReference type="ARBA" id="ARBA00019876"/>
    </source>
</evidence>
<dbReference type="PANTHER" id="PTHR16291">
    <property type="entry name" value="NUCLEAR CAP-BINDING PROTEIN SUBUNIT 3"/>
    <property type="match status" value="1"/>
</dbReference>
<feature type="compositionally biased region" description="Low complexity" evidence="20">
    <location>
        <begin position="419"/>
        <end position="429"/>
    </location>
</feature>
<organism evidence="22">
    <name type="scientific">Heterocephalus glaber</name>
    <name type="common">Naked mole rat</name>
    <dbReference type="NCBI Taxonomy" id="10181"/>
    <lineage>
        <taxon>Eukaryota</taxon>
        <taxon>Metazoa</taxon>
        <taxon>Chordata</taxon>
        <taxon>Craniata</taxon>
        <taxon>Vertebrata</taxon>
        <taxon>Euteleostomi</taxon>
        <taxon>Mammalia</taxon>
        <taxon>Eutheria</taxon>
        <taxon>Euarchontoglires</taxon>
        <taxon>Glires</taxon>
        <taxon>Rodentia</taxon>
        <taxon>Hystricomorpha</taxon>
        <taxon>Bathyergidae</taxon>
        <taxon>Heterocephalus</taxon>
    </lineage>
</organism>
<comment type="subunit">
    <text evidence="18">Component of an alternative cap-binding complex (CBC) composed of NCBP1/CBP80 and NCBP3. Interacts with SRRT, KPNA3, THOC5 and EIF4A3.</text>
</comment>
<keyword evidence="14" id="KW-0051">Antiviral defense</keyword>
<reference evidence="22" key="1">
    <citation type="submission" date="2015-10" db="EMBL/GenBank/DDBJ databases">
        <title>FRAMA: From RNA-seq data to annotated mRNA assemblies.</title>
        <authorList>
            <person name="Bens M."/>
            <person name="Sahm A."/>
            <person name="Jahn N."/>
            <person name="Morhart M."/>
            <person name="Holtze S."/>
            <person name="Hildebrandt T.B."/>
            <person name="Platzer M."/>
            <person name="Szafranski K."/>
        </authorList>
    </citation>
    <scope>NUCLEOTIDE SEQUENCE</scope>
    <source>
        <tissue evidence="22">Skin</tissue>
    </source>
</reference>
<dbReference type="GO" id="GO:0000340">
    <property type="term" value="F:RNA 7-methylguanosine cap binding"/>
    <property type="evidence" value="ECO:0007669"/>
    <property type="project" value="InterPro"/>
</dbReference>
<dbReference type="PANTHER" id="PTHR16291:SF0">
    <property type="entry name" value="NUCLEAR CAP-BINDING PROTEIN SUBUNIT 3"/>
    <property type="match status" value="1"/>
</dbReference>
<keyword evidence="8" id="KW-0597">Phosphoprotein</keyword>
<dbReference type="CDD" id="cd21134">
    <property type="entry name" value="YTH"/>
    <property type="match status" value="1"/>
</dbReference>
<feature type="region of interest" description="Disordered" evidence="20">
    <location>
        <begin position="612"/>
        <end position="667"/>
    </location>
</feature>
<evidence type="ECO:0000256" key="8">
    <source>
        <dbReference type="ARBA" id="ARBA00022553"/>
    </source>
</evidence>
<dbReference type="Gene3D" id="3.10.590.10">
    <property type="entry name" value="ph1033 like domains"/>
    <property type="match status" value="1"/>
</dbReference>
<dbReference type="GO" id="GO:0051028">
    <property type="term" value="P:mRNA transport"/>
    <property type="evidence" value="ECO:0007669"/>
    <property type="project" value="UniProtKB-KW"/>
</dbReference>
<keyword evidence="6" id="KW-0963">Cytoplasm</keyword>
<feature type="region of interest" description="Disordered" evidence="20">
    <location>
        <begin position="773"/>
        <end position="831"/>
    </location>
</feature>
<comment type="similarity">
    <text evidence="3">Belongs to the NCBP3 family.</text>
</comment>
<dbReference type="Gene3D" id="3.30.70.330">
    <property type="match status" value="1"/>
</dbReference>
<dbReference type="InterPro" id="IPR019416">
    <property type="entry name" value="NCBP3"/>
</dbReference>
<evidence type="ECO:0000256" key="6">
    <source>
        <dbReference type="ARBA" id="ARBA00022490"/>
    </source>
</evidence>
<keyword evidence="9" id="KW-0507">mRNA processing</keyword>
<keyword evidence="15" id="KW-0508">mRNA splicing</keyword>
<keyword evidence="12" id="KW-0694">RNA-binding</keyword>
<feature type="compositionally biased region" description="Basic and acidic residues" evidence="20">
    <location>
        <begin position="783"/>
        <end position="831"/>
    </location>
</feature>
<dbReference type="AlphaFoldDB" id="A0A0P6J581"/>
<sequence>MAAVRGLRVSVKAEAPVGPALGLPSTEVESSLERGEPEPMEVEEGELEIVPVRRSLKELIPDTSRRYENKAGSFITGIDVTSKEAIEKKEQRAKRFHFRSEVNLAQRNVALDRDMMKKAIPKVRLETIYICGVDEMSTQDIFSYFKEYPPAHIEWLDDTSCNVVWLDEMTATRALINMSSLPAQDKLRSRDASEDKSSEKSKKDKQEDSSDDDEAEEGEVEDENPSDVELDTLSQVEEESLLRNDLRPANKLAKGNRLFMRFATKDDKKELGAARRSQYYMKYGNPNYGGMKGILSNSWKRRYHSRRIQRDVIKKRALIGDDVGLTSYKHRHSGLVNVPEEPIEEEEEEEEEEYEQDERDQKEEGNDYDTRSEASDSGSESVSFTDGSVRSGSGTDGSDEKKKERKRARGISPIVFDRSGSSASESYAGSEKKHEKLSSSVRAVRKDQTSKLKYVLQDARFFLIKSNNHENVSLAKAKGVWSTLPVNEKKLNLAFRSARSVILIFSVRESGKFQGFARLCSESHHGGSPIHWVLPAGMSAKMLGGVFKIDWICRRELPFTKSAHLTNPWNEHKPVKIGRDGQEIELECGTQLCLLFPPDESIDLYQVIHKMRHKRRMHSQPRSRGRPSRREPVRDVGRRRPEDYDIHNSRKKPRIDYPPEFHQRPGYLKDPRYQEVDRRFSGVRRDVFLNGSYNDYVREFHNMGPPPPWQGMPPYPGMEQPPHHPYYQHHAPPPQAHPPYSGHHAVPHEARYRDKRVHDYDMRVDDFLRRTQAVVSGRRSRPRERDRERERDRPRDNRRDRERDRGRDRERERERLCDRDRDRGERGRYRR</sequence>
<feature type="compositionally biased region" description="Basic residues" evidence="20">
    <location>
        <begin position="612"/>
        <end position="627"/>
    </location>
</feature>
<feature type="compositionally biased region" description="Polar residues" evidence="20">
    <location>
        <begin position="384"/>
        <end position="393"/>
    </location>
</feature>
<dbReference type="EMBL" id="GEBF01004901">
    <property type="protein sequence ID" value="JAN98731.1"/>
    <property type="molecule type" value="Transcribed_RNA"/>
</dbReference>
<dbReference type="InterPro" id="IPR012677">
    <property type="entry name" value="Nucleotide-bd_a/b_plait_sf"/>
</dbReference>
<protein>
    <recommendedName>
        <fullName evidence="4">Nuclear cap-binding protein subunit 3</fullName>
    </recommendedName>
    <alternativeName>
        <fullName evidence="19">YTH domain-containing protein 1</fullName>
    </alternativeName>
</protein>
<feature type="compositionally biased region" description="Basic and acidic residues" evidence="20">
    <location>
        <begin position="359"/>
        <end position="374"/>
    </location>
</feature>
<feature type="region of interest" description="Disordered" evidence="20">
    <location>
        <begin position="17"/>
        <end position="40"/>
    </location>
</feature>
<keyword evidence="13" id="KW-0506">mRNA capping</keyword>
<proteinExistence type="inferred from homology"/>
<comment type="function">
    <text evidence="17">Associates with NCBP1/CBP80 to form an alternative cap-binding complex (CBC) which plays a key role in mRNA export. NCBP3 serves as adapter protein linking the capped RNAs (m7GpppG-capped RNA) to NCBP1/CBP80. Unlike the conventional CBC with NCBP2 which binds both small nuclear RNA (snRNA) and messenger (mRNA) and is involved in their export from the nucleus, the alternative CBC with NCBP3 does not bind snRNA and associates only with mRNA thereby playing a role in only mRNA export. The alternative CBC is particularly important in cellular stress situations such as virus infections and the NCBP3 activity is critical to inhibit virus growth.</text>
</comment>
<dbReference type="GO" id="GO:0006370">
    <property type="term" value="P:7-methylguanosine mRNA capping"/>
    <property type="evidence" value="ECO:0007669"/>
    <property type="project" value="UniProtKB-KW"/>
</dbReference>
<dbReference type="Pfam" id="PF04146">
    <property type="entry name" value="YTH"/>
    <property type="match status" value="1"/>
</dbReference>
<dbReference type="PROSITE" id="PS50882">
    <property type="entry name" value="YTH"/>
    <property type="match status" value="1"/>
</dbReference>
<evidence type="ECO:0000256" key="5">
    <source>
        <dbReference type="ARBA" id="ARBA00022448"/>
    </source>
</evidence>
<keyword evidence="7" id="KW-1017">Isopeptide bond</keyword>
<evidence type="ECO:0000256" key="11">
    <source>
        <dbReference type="ARBA" id="ARBA00022843"/>
    </source>
</evidence>
<evidence type="ECO:0000256" key="15">
    <source>
        <dbReference type="ARBA" id="ARBA00023187"/>
    </source>
</evidence>
<evidence type="ECO:0000256" key="16">
    <source>
        <dbReference type="ARBA" id="ARBA00023242"/>
    </source>
</evidence>
<evidence type="ECO:0000256" key="18">
    <source>
        <dbReference type="ARBA" id="ARBA00064454"/>
    </source>
</evidence>
<keyword evidence="10" id="KW-0509">mRNA transport</keyword>